<sequence length="110" mass="12808">MHEVGREGTNGEGTTNTNVRGSRVTTREQNNERRGNEKRKRSVRMLKRSTERSWKRPGEMTSGVGALTNEHSKRIQRTSERRTATHVEAQPGKARIRKHDRRKQRSSERM</sequence>
<feature type="compositionally biased region" description="Basic and acidic residues" evidence="1">
    <location>
        <begin position="70"/>
        <end position="85"/>
    </location>
</feature>
<evidence type="ECO:0000313" key="2">
    <source>
        <dbReference type="EMBL" id="KAL2609716.1"/>
    </source>
</evidence>
<feature type="compositionally biased region" description="Basic and acidic residues" evidence="1">
    <location>
        <begin position="25"/>
        <end position="35"/>
    </location>
</feature>
<accession>A0ABD1XP85</accession>
<reference evidence="2 3" key="1">
    <citation type="submission" date="2024-09" db="EMBL/GenBank/DDBJ databases">
        <title>Chromosome-scale assembly of Riccia fluitans.</title>
        <authorList>
            <person name="Paukszto L."/>
            <person name="Sawicki J."/>
            <person name="Karawczyk K."/>
            <person name="Piernik-Szablinska J."/>
            <person name="Szczecinska M."/>
            <person name="Mazdziarz M."/>
        </authorList>
    </citation>
    <scope>NUCLEOTIDE SEQUENCE [LARGE SCALE GENOMIC DNA]</scope>
    <source>
        <strain evidence="2">Rf_01</strain>
        <tissue evidence="2">Aerial parts of the thallus</tissue>
    </source>
</reference>
<keyword evidence="3" id="KW-1185">Reference proteome</keyword>
<gene>
    <name evidence="2" type="ORF">R1flu_028289</name>
</gene>
<dbReference type="Proteomes" id="UP001605036">
    <property type="component" value="Unassembled WGS sequence"/>
</dbReference>
<feature type="compositionally biased region" description="Basic residues" evidence="1">
    <location>
        <begin position="94"/>
        <end position="104"/>
    </location>
</feature>
<comment type="caution">
    <text evidence="2">The sequence shown here is derived from an EMBL/GenBank/DDBJ whole genome shotgun (WGS) entry which is preliminary data.</text>
</comment>
<feature type="compositionally biased region" description="Low complexity" evidence="1">
    <location>
        <begin position="12"/>
        <end position="21"/>
    </location>
</feature>
<proteinExistence type="predicted"/>
<dbReference type="AlphaFoldDB" id="A0ABD1XP85"/>
<protein>
    <submittedName>
        <fullName evidence="2">Uncharacterized protein</fullName>
    </submittedName>
</protein>
<dbReference type="EMBL" id="JBHFFA010000008">
    <property type="protein sequence ID" value="KAL2609716.1"/>
    <property type="molecule type" value="Genomic_DNA"/>
</dbReference>
<feature type="compositionally biased region" description="Basic residues" evidence="1">
    <location>
        <begin position="36"/>
        <end position="47"/>
    </location>
</feature>
<evidence type="ECO:0000313" key="3">
    <source>
        <dbReference type="Proteomes" id="UP001605036"/>
    </source>
</evidence>
<feature type="compositionally biased region" description="Basic and acidic residues" evidence="1">
    <location>
        <begin position="48"/>
        <end position="58"/>
    </location>
</feature>
<organism evidence="2 3">
    <name type="scientific">Riccia fluitans</name>
    <dbReference type="NCBI Taxonomy" id="41844"/>
    <lineage>
        <taxon>Eukaryota</taxon>
        <taxon>Viridiplantae</taxon>
        <taxon>Streptophyta</taxon>
        <taxon>Embryophyta</taxon>
        <taxon>Marchantiophyta</taxon>
        <taxon>Marchantiopsida</taxon>
        <taxon>Marchantiidae</taxon>
        <taxon>Marchantiales</taxon>
        <taxon>Ricciaceae</taxon>
        <taxon>Riccia</taxon>
    </lineage>
</organism>
<evidence type="ECO:0000256" key="1">
    <source>
        <dbReference type="SAM" id="MobiDB-lite"/>
    </source>
</evidence>
<name>A0ABD1XP85_9MARC</name>
<feature type="region of interest" description="Disordered" evidence="1">
    <location>
        <begin position="1"/>
        <end position="110"/>
    </location>
</feature>